<gene>
    <name evidence="1" type="ORF">J15TS10_22920</name>
</gene>
<accession>A0ABQ4MRD2</accession>
<protein>
    <submittedName>
        <fullName evidence="1">Uncharacterized protein</fullName>
    </submittedName>
</protein>
<evidence type="ECO:0000313" key="1">
    <source>
        <dbReference type="EMBL" id="GIP58478.1"/>
    </source>
</evidence>
<organism evidence="1 2">
    <name type="scientific">Paenibacillus woosongensis</name>
    <dbReference type="NCBI Taxonomy" id="307580"/>
    <lineage>
        <taxon>Bacteria</taxon>
        <taxon>Bacillati</taxon>
        <taxon>Bacillota</taxon>
        <taxon>Bacilli</taxon>
        <taxon>Bacillales</taxon>
        <taxon>Paenibacillaceae</taxon>
        <taxon>Paenibacillus</taxon>
    </lineage>
</organism>
<dbReference type="Proteomes" id="UP000681290">
    <property type="component" value="Unassembled WGS sequence"/>
</dbReference>
<sequence length="197" mass="24047">MLIKIEAHRYMYYFLKSKVTLFEFEEWIYDHGELEEILGEAEYFQFISRDYKNQYAYEDTEKQIRKLIDIATYEQERVVNLLISLTEGNNDEIDVMDILYDEYCNGYTFLRYIALTHVATSDEFKENVKRNKLKLKDYNKSIIKEAKRLLNFFGRNELEIAIEHEYIDRRKEEDRIEIHSINEMFNRLKLIRFVNTL</sequence>
<evidence type="ECO:0000313" key="2">
    <source>
        <dbReference type="Proteomes" id="UP000681290"/>
    </source>
</evidence>
<reference evidence="1 2" key="1">
    <citation type="submission" date="2021-03" db="EMBL/GenBank/DDBJ databases">
        <title>Antimicrobial resistance genes in bacteria isolated from Japanese honey, and their potential for conferring macrolide and lincosamide resistance in the American foulbrood pathogen Paenibacillus larvae.</title>
        <authorList>
            <person name="Okamoto M."/>
            <person name="Kumagai M."/>
            <person name="Kanamori H."/>
            <person name="Takamatsu D."/>
        </authorList>
    </citation>
    <scope>NUCLEOTIDE SEQUENCE [LARGE SCALE GENOMIC DNA]</scope>
    <source>
        <strain evidence="1 2">J15TS10</strain>
    </source>
</reference>
<keyword evidence="2" id="KW-1185">Reference proteome</keyword>
<comment type="caution">
    <text evidence="1">The sequence shown here is derived from an EMBL/GenBank/DDBJ whole genome shotgun (WGS) entry which is preliminary data.</text>
</comment>
<proteinExistence type="predicted"/>
<dbReference type="RefSeq" id="WP_213590903.1">
    <property type="nucleotide sequence ID" value="NZ_BOSM01000003.1"/>
</dbReference>
<name>A0ABQ4MRD2_9BACL</name>
<dbReference type="EMBL" id="BOSM01000003">
    <property type="protein sequence ID" value="GIP58478.1"/>
    <property type="molecule type" value="Genomic_DNA"/>
</dbReference>